<protein>
    <submittedName>
        <fullName evidence="1">Uncharacterized protein</fullName>
    </submittedName>
</protein>
<proteinExistence type="predicted"/>
<reference evidence="1 2" key="1">
    <citation type="submission" date="2019-06" db="EMBL/GenBank/DDBJ databases">
        <title>Sequencing the genomes of 1000 actinobacteria strains.</title>
        <authorList>
            <person name="Klenk H.-P."/>
        </authorList>
    </citation>
    <scope>NUCLEOTIDE SEQUENCE [LARGE SCALE GENOMIC DNA]</scope>
    <source>
        <strain evidence="1 2">DSM 21776</strain>
    </source>
</reference>
<accession>A0A543PV32</accession>
<evidence type="ECO:0000313" key="2">
    <source>
        <dbReference type="Proteomes" id="UP000320085"/>
    </source>
</evidence>
<organism evidence="1 2">
    <name type="scientific">Humibacillus xanthopallidus</name>
    <dbReference type="NCBI Taxonomy" id="412689"/>
    <lineage>
        <taxon>Bacteria</taxon>
        <taxon>Bacillati</taxon>
        <taxon>Actinomycetota</taxon>
        <taxon>Actinomycetes</taxon>
        <taxon>Micrococcales</taxon>
        <taxon>Intrasporangiaceae</taxon>
        <taxon>Humibacillus</taxon>
    </lineage>
</organism>
<comment type="caution">
    <text evidence="1">The sequence shown here is derived from an EMBL/GenBank/DDBJ whole genome shotgun (WGS) entry which is preliminary data.</text>
</comment>
<dbReference type="RefSeq" id="WP_141820529.1">
    <property type="nucleotide sequence ID" value="NZ_BAAAQC010000016.1"/>
</dbReference>
<dbReference type="OrthoDB" id="6631788at2"/>
<dbReference type="Proteomes" id="UP000320085">
    <property type="component" value="Unassembled WGS sequence"/>
</dbReference>
<sequence>MNTSTARLRAPRRCPRGHYVTGANVVPSSARRGYPECRVCHRAQGDAFNIGRRKGVYVPLEDAVRGQLKRIDRDRLDVALAAIYNLHAPATDDA</sequence>
<name>A0A543PV32_9MICO</name>
<gene>
    <name evidence="1" type="ORF">FHX52_1054</name>
</gene>
<dbReference type="EMBL" id="VFQF01000001">
    <property type="protein sequence ID" value="TQN47935.1"/>
    <property type="molecule type" value="Genomic_DNA"/>
</dbReference>
<dbReference type="AlphaFoldDB" id="A0A543PV32"/>
<evidence type="ECO:0000313" key="1">
    <source>
        <dbReference type="EMBL" id="TQN47935.1"/>
    </source>
</evidence>